<dbReference type="EMBL" id="NGKA01000008">
    <property type="protein sequence ID" value="RSU12278.1"/>
    <property type="molecule type" value="Genomic_DNA"/>
</dbReference>
<evidence type="ECO:0000313" key="2">
    <source>
        <dbReference type="Proteomes" id="UP000287605"/>
    </source>
</evidence>
<sequence length="84" mass="9698">MRKEYISVLKPGNVVVDVSGMYMITDCEDDDDKVTVLNLSDGTLESKYTESVLSDINFVLSIDFLESINEVEDWMKKQKGIWKW</sequence>
<dbReference type="RefSeq" id="WP_126808738.1">
    <property type="nucleotide sequence ID" value="NZ_NGKA01000008.1"/>
</dbReference>
<dbReference type="AlphaFoldDB" id="A0A430AW52"/>
<name>A0A430AW52_9ENTE</name>
<keyword evidence="2" id="KW-1185">Reference proteome</keyword>
<gene>
    <name evidence="1" type="ORF">CBF29_06670</name>
</gene>
<protein>
    <submittedName>
        <fullName evidence="1">Uncharacterized protein</fullName>
    </submittedName>
</protein>
<evidence type="ECO:0000313" key="1">
    <source>
        <dbReference type="EMBL" id="RSU12278.1"/>
    </source>
</evidence>
<accession>A0A430AW52</accession>
<organism evidence="1 2">
    <name type="scientific">Vagococcus elongatus</name>
    <dbReference type="NCBI Taxonomy" id="180344"/>
    <lineage>
        <taxon>Bacteria</taxon>
        <taxon>Bacillati</taxon>
        <taxon>Bacillota</taxon>
        <taxon>Bacilli</taxon>
        <taxon>Lactobacillales</taxon>
        <taxon>Enterococcaceae</taxon>
        <taxon>Vagococcus</taxon>
    </lineage>
</organism>
<comment type="caution">
    <text evidence="1">The sequence shown here is derived from an EMBL/GenBank/DDBJ whole genome shotgun (WGS) entry which is preliminary data.</text>
</comment>
<reference evidence="1 2" key="1">
    <citation type="submission" date="2017-05" db="EMBL/GenBank/DDBJ databases">
        <title>Vagococcus spp. assemblies.</title>
        <authorList>
            <person name="Gulvik C.A."/>
        </authorList>
    </citation>
    <scope>NUCLEOTIDE SEQUENCE [LARGE SCALE GENOMIC DNA]</scope>
    <source>
        <strain evidence="1 2">CCUG 51432</strain>
    </source>
</reference>
<proteinExistence type="predicted"/>
<dbReference type="Proteomes" id="UP000287605">
    <property type="component" value="Unassembled WGS sequence"/>
</dbReference>